<sequence>MEDYDFDELNFLLRVHIHAGENGEIYVSNITEAHDLTSEQGAGDMTAHRRIVSSSVFGSRRIWKKIRRFLIVVTASMIVPALILTSSFMVDDGFFLGAKFKDKDTSMVRIKYHMNHCLGSIHNYVQNMRNMKEEFNELEHSKDMDITYSRPMNEFLDELSLFYNKLVLDIVDLKEFTDNLQTRPIENL</sequence>
<keyword evidence="1" id="KW-0472">Membrane</keyword>
<name>A0A8I6TH69_CIMLE</name>
<evidence type="ECO:0000313" key="2">
    <source>
        <dbReference type="EnsemblMetazoa" id="XP_014259419.1"/>
    </source>
</evidence>
<protein>
    <submittedName>
        <fullName evidence="2">Uncharacterized protein</fullName>
    </submittedName>
</protein>
<keyword evidence="3" id="KW-1185">Reference proteome</keyword>
<feature type="transmembrane region" description="Helical" evidence="1">
    <location>
        <begin position="69"/>
        <end position="90"/>
    </location>
</feature>
<dbReference type="KEGG" id="clec:106672472"/>
<dbReference type="EnsemblMetazoa" id="XM_014403933.2">
    <property type="protein sequence ID" value="XP_014259419.1"/>
    <property type="gene ID" value="LOC106672472"/>
</dbReference>
<dbReference type="GeneID" id="106672472"/>
<dbReference type="Proteomes" id="UP000494040">
    <property type="component" value="Unassembled WGS sequence"/>
</dbReference>
<organism evidence="2 3">
    <name type="scientific">Cimex lectularius</name>
    <name type="common">Bed bug</name>
    <name type="synonym">Acanthia lectularia</name>
    <dbReference type="NCBI Taxonomy" id="79782"/>
    <lineage>
        <taxon>Eukaryota</taxon>
        <taxon>Metazoa</taxon>
        <taxon>Ecdysozoa</taxon>
        <taxon>Arthropoda</taxon>
        <taxon>Hexapoda</taxon>
        <taxon>Insecta</taxon>
        <taxon>Pterygota</taxon>
        <taxon>Neoptera</taxon>
        <taxon>Paraneoptera</taxon>
        <taxon>Hemiptera</taxon>
        <taxon>Heteroptera</taxon>
        <taxon>Panheteroptera</taxon>
        <taxon>Cimicomorpha</taxon>
        <taxon>Cimicidae</taxon>
        <taxon>Cimex</taxon>
    </lineage>
</organism>
<dbReference type="RefSeq" id="XP_014259419.1">
    <property type="nucleotide sequence ID" value="XM_014403933.2"/>
</dbReference>
<keyword evidence="1" id="KW-1133">Transmembrane helix</keyword>
<evidence type="ECO:0000256" key="1">
    <source>
        <dbReference type="SAM" id="Phobius"/>
    </source>
</evidence>
<proteinExistence type="predicted"/>
<evidence type="ECO:0000313" key="3">
    <source>
        <dbReference type="Proteomes" id="UP000494040"/>
    </source>
</evidence>
<dbReference type="AlphaFoldDB" id="A0A8I6TH69"/>
<keyword evidence="1" id="KW-0812">Transmembrane</keyword>
<accession>A0A8I6TH69</accession>
<reference evidence="2" key="1">
    <citation type="submission" date="2022-01" db="UniProtKB">
        <authorList>
            <consortium name="EnsemblMetazoa"/>
        </authorList>
    </citation>
    <scope>IDENTIFICATION</scope>
</reference>